<proteinExistence type="predicted"/>
<dbReference type="EMBL" id="CM012439">
    <property type="protein sequence ID" value="RVE74862.1"/>
    <property type="molecule type" value="Genomic_DNA"/>
</dbReference>
<name>A0A3S2UNK0_ORYJA</name>
<protein>
    <submittedName>
        <fullName evidence="1">Uncharacterized protein</fullName>
    </submittedName>
</protein>
<dbReference type="AlphaFoldDB" id="A0A3S2UNK0"/>
<evidence type="ECO:0000313" key="1">
    <source>
        <dbReference type="EMBL" id="RVE74862.1"/>
    </source>
</evidence>
<reference evidence="1 2" key="2">
    <citation type="submission" date="2019-01" db="EMBL/GenBank/DDBJ databases">
        <title>A chromosome length genome reference of the Java medaka (oryzias javanicus).</title>
        <authorList>
            <person name="Herpin A."/>
            <person name="Takehana Y."/>
            <person name="Naruse K."/>
            <person name="Ansai S."/>
            <person name="Kawaguchi M."/>
        </authorList>
    </citation>
    <scope>NUCLEOTIDE SEQUENCE [LARGE SCALE GENOMIC DNA]</scope>
    <source>
        <strain evidence="1">RS831</strain>
        <tissue evidence="1">Whole body</tissue>
    </source>
</reference>
<organism evidence="1 2">
    <name type="scientific">Oryzias javanicus</name>
    <name type="common">Javanese ricefish</name>
    <name type="synonym">Aplocheilus javanicus</name>
    <dbReference type="NCBI Taxonomy" id="123683"/>
    <lineage>
        <taxon>Eukaryota</taxon>
        <taxon>Metazoa</taxon>
        <taxon>Chordata</taxon>
        <taxon>Craniata</taxon>
        <taxon>Vertebrata</taxon>
        <taxon>Euteleostomi</taxon>
        <taxon>Actinopterygii</taxon>
        <taxon>Neopterygii</taxon>
        <taxon>Teleostei</taxon>
        <taxon>Neoteleostei</taxon>
        <taxon>Acanthomorphata</taxon>
        <taxon>Ovalentaria</taxon>
        <taxon>Atherinomorphae</taxon>
        <taxon>Beloniformes</taxon>
        <taxon>Adrianichthyidae</taxon>
        <taxon>Oryziinae</taxon>
        <taxon>Oryzias</taxon>
    </lineage>
</organism>
<keyword evidence="2" id="KW-1185">Reference proteome</keyword>
<evidence type="ECO:0000313" key="2">
    <source>
        <dbReference type="Proteomes" id="UP000283210"/>
    </source>
</evidence>
<gene>
    <name evidence="1" type="ORF">OJAV_G00026710</name>
</gene>
<sequence>MVPLLLPVCSRHSPQFPTTEKSKLPHSGWRSLYETLYSTLTQRGRLQPALHTPRSKSEPSYICSFTVVDSIKF</sequence>
<dbReference type="Proteomes" id="UP000283210">
    <property type="component" value="Chromosome 3"/>
</dbReference>
<reference evidence="1 2" key="1">
    <citation type="submission" date="2018-11" db="EMBL/GenBank/DDBJ databases">
        <authorList>
            <person name="Lopez-Roques C."/>
            <person name="Donnadieu C."/>
            <person name="Bouchez O."/>
            <person name="Klopp C."/>
            <person name="Cabau C."/>
            <person name="Zahm M."/>
        </authorList>
    </citation>
    <scope>NUCLEOTIDE SEQUENCE [LARGE SCALE GENOMIC DNA]</scope>
    <source>
        <strain evidence="1">RS831</strain>
        <tissue evidence="1">Whole body</tissue>
    </source>
</reference>
<accession>A0A3S2UNK0</accession>